<proteinExistence type="predicted"/>
<protein>
    <submittedName>
        <fullName evidence="1">Uncharacterized protein</fullName>
    </submittedName>
</protein>
<sequence>MWSHKIGAGLLDSFF</sequence>
<evidence type="ECO:0000313" key="1">
    <source>
        <dbReference type="EMBL" id="CDW22318.1"/>
    </source>
</evidence>
<reference evidence="1" key="1">
    <citation type="submission" date="2014-05" db="EMBL/GenBank/DDBJ databases">
        <authorList>
            <person name="Chronopoulou M."/>
        </authorList>
    </citation>
    <scope>NUCLEOTIDE SEQUENCE</scope>
    <source>
        <tissue evidence="1">Whole organism</tissue>
    </source>
</reference>
<dbReference type="EMBL" id="HACA01004957">
    <property type="protein sequence ID" value="CDW22318.1"/>
    <property type="molecule type" value="Transcribed_RNA"/>
</dbReference>
<accession>A0A0K2T8H3</accession>
<organism evidence="1">
    <name type="scientific">Lepeophtheirus salmonis</name>
    <name type="common">Salmon louse</name>
    <name type="synonym">Caligus salmonis</name>
    <dbReference type="NCBI Taxonomy" id="72036"/>
    <lineage>
        <taxon>Eukaryota</taxon>
        <taxon>Metazoa</taxon>
        <taxon>Ecdysozoa</taxon>
        <taxon>Arthropoda</taxon>
        <taxon>Crustacea</taxon>
        <taxon>Multicrustacea</taxon>
        <taxon>Hexanauplia</taxon>
        <taxon>Copepoda</taxon>
        <taxon>Siphonostomatoida</taxon>
        <taxon>Caligidae</taxon>
        <taxon>Lepeophtheirus</taxon>
    </lineage>
</organism>
<name>A0A0K2T8H3_LEPSM</name>